<dbReference type="GO" id="GO:0036498">
    <property type="term" value="P:IRE1-mediated unfolded protein response"/>
    <property type="evidence" value="ECO:0007669"/>
    <property type="project" value="TreeGrafter"/>
</dbReference>
<dbReference type="GO" id="GO:0005524">
    <property type="term" value="F:ATP binding"/>
    <property type="evidence" value="ECO:0007669"/>
    <property type="project" value="UniProtKB-KW"/>
</dbReference>
<dbReference type="GO" id="GO:0004674">
    <property type="term" value="F:protein serine/threonine kinase activity"/>
    <property type="evidence" value="ECO:0007669"/>
    <property type="project" value="UniProtKB-KW"/>
</dbReference>
<dbReference type="PROSITE" id="PS50011">
    <property type="entry name" value="PROTEIN_KINASE_DOM"/>
    <property type="match status" value="1"/>
</dbReference>
<gene>
    <name evidence="10" type="ORF">Ocin01_16722</name>
</gene>
<dbReference type="AlphaFoldDB" id="A0A1D2MAK1"/>
<proteinExistence type="predicted"/>
<evidence type="ECO:0000256" key="2">
    <source>
        <dbReference type="ARBA" id="ARBA00022527"/>
    </source>
</evidence>
<dbReference type="PANTHER" id="PTHR13954:SF6">
    <property type="entry name" value="NON-SPECIFIC SERINE_THREONINE PROTEIN KINASE"/>
    <property type="match status" value="1"/>
</dbReference>
<dbReference type="OrthoDB" id="63989at2759"/>
<dbReference type="InterPro" id="IPR008271">
    <property type="entry name" value="Ser/Thr_kinase_AS"/>
</dbReference>
<evidence type="ECO:0000259" key="9">
    <source>
        <dbReference type="PROSITE" id="PS51392"/>
    </source>
</evidence>
<dbReference type="InterPro" id="IPR038357">
    <property type="entry name" value="KEN_sf"/>
</dbReference>
<dbReference type="Pfam" id="PF00069">
    <property type="entry name" value="Pkinase"/>
    <property type="match status" value="1"/>
</dbReference>
<keyword evidence="6 10" id="KW-0418">Kinase</keyword>
<dbReference type="FunFam" id="3.30.200.20:FF:000077">
    <property type="entry name" value="Putative Serine/threonine-protein kinase/endoribonuclease IRE1"/>
    <property type="match status" value="1"/>
</dbReference>
<dbReference type="InterPro" id="IPR011009">
    <property type="entry name" value="Kinase-like_dom_sf"/>
</dbReference>
<evidence type="ECO:0000313" key="10">
    <source>
        <dbReference type="EMBL" id="ODM89961.1"/>
    </source>
</evidence>
<dbReference type="SMART" id="SM00220">
    <property type="entry name" value="S_TKc"/>
    <property type="match status" value="1"/>
</dbReference>
<dbReference type="Gene3D" id="3.40.50.300">
    <property type="entry name" value="P-loop containing nucleotide triphosphate hydrolases"/>
    <property type="match status" value="1"/>
</dbReference>
<dbReference type="InterPro" id="IPR027417">
    <property type="entry name" value="P-loop_NTPase"/>
</dbReference>
<dbReference type="EMBL" id="LJIJ01002270">
    <property type="protein sequence ID" value="ODM89961.1"/>
    <property type="molecule type" value="Genomic_DNA"/>
</dbReference>
<sequence>METVKVEDVICVLKHDKDLLSNWERFLTNLQIKSIGEKEKADLKADFQHSRDGVQLINAVVSHWVLENGNGATVKSLGQVLKSSGLGNLKYKLETTFQPSSPFTTNTKSIKKPGCVETLFQIINWSSGGGKEEYQLFLPKLLEILSNIGAKPVTIISINGTHSSYNSTLTDRIIKYLKFEGETGSTRIENGFSSLPVAFEAGSGIRIWNEPLYISNSGKEIGVIVMEQNGTNPITTAFSLLLSSVSIYLGETDVAENVVQWFNTFLSSNDPKLYPKKLYQTLSILCLDGRSDFQQNSDIEISQLKVKILNESLKQLLPTALENYFDEVNCDTVGIPEGNLFNELSACPTTFLKYFENQFSSEKLANSAKQVCGKQQTGSSLKDYTCLWAQLVTASKGKLRPKTIQFDTEKTFASNLTSQLLENYRKLVKEFFNSSPNLTDEKFNTFHSEKEAELINELVSLTVSKSIKDECKSKFLMNAEALKCNFITEIHEKCKPQMVDASKVISIKYDENQVLGKGSKETIVYKGTFGDRHVAVKRLNKIHFDIEKAKKEVDFLIKCDSHQNVVQLFYGEVRQDCYLIALELCDFTMEDWMKNYKGLDFVAKAKDILLQTTEGLAHLHRQRIIHRDIKPQNILLRCDDSTKTVCVKISDFGISKYLSEHRLDATFTSGLGTEGWVAPEILQYQVNATSSQTLTGKLTMDSDIFSLGCVFYYVMTKGGHPFGDVIRRQANILNGKQNLDAELLKGKGFGEAECLIKLMLSATPMDRPPASAITKHYLLWTARKISSFLVCTNKCWEAKNYPESSDVKNYLEKWKRLVFNQQGDWGKQLDLPLQTYLAKLANSKKNVNKHNFNRVDDMIRLVRNIEIHQTEGKLPQNIMNLLGLPGKYVVEYFTNKFPFLIPVTWLAFQKLKNVPAFKLEEYYPVAYGFDLEIGKQLGKSRQSKRHRGQNRPNVVSTN</sequence>
<dbReference type="PANTHER" id="PTHR13954">
    <property type="entry name" value="IRE1-RELATED"/>
    <property type="match status" value="1"/>
</dbReference>
<dbReference type="InterPro" id="IPR000719">
    <property type="entry name" value="Prot_kinase_dom"/>
</dbReference>
<dbReference type="Proteomes" id="UP000094527">
    <property type="component" value="Unassembled WGS sequence"/>
</dbReference>
<dbReference type="SUPFAM" id="SSF56112">
    <property type="entry name" value="Protein kinase-like (PK-like)"/>
    <property type="match status" value="1"/>
</dbReference>
<reference evidence="10 11" key="1">
    <citation type="journal article" date="2016" name="Genome Biol. Evol.">
        <title>Gene Family Evolution Reflects Adaptation to Soil Environmental Stressors in the Genome of the Collembolan Orchesella cincta.</title>
        <authorList>
            <person name="Faddeeva-Vakhrusheva A."/>
            <person name="Derks M.F."/>
            <person name="Anvar S.Y."/>
            <person name="Agamennone V."/>
            <person name="Suring W."/>
            <person name="Smit S."/>
            <person name="van Straalen N.M."/>
            <person name="Roelofs D."/>
        </authorList>
    </citation>
    <scope>NUCLEOTIDE SEQUENCE [LARGE SCALE GENOMIC DNA]</scope>
    <source>
        <tissue evidence="10">Mixed pool</tissue>
    </source>
</reference>
<evidence type="ECO:0000256" key="3">
    <source>
        <dbReference type="ARBA" id="ARBA00022679"/>
    </source>
</evidence>
<keyword evidence="4" id="KW-0732">Signal</keyword>
<evidence type="ECO:0000256" key="1">
    <source>
        <dbReference type="ARBA" id="ARBA00012513"/>
    </source>
</evidence>
<dbReference type="GO" id="GO:0051082">
    <property type="term" value="F:unfolded protein binding"/>
    <property type="evidence" value="ECO:0007669"/>
    <property type="project" value="TreeGrafter"/>
</dbReference>
<dbReference type="GO" id="GO:1990604">
    <property type="term" value="C:IRE1-TRAF2-ASK1 complex"/>
    <property type="evidence" value="ECO:0007669"/>
    <property type="project" value="TreeGrafter"/>
</dbReference>
<dbReference type="Gene3D" id="1.20.1440.180">
    <property type="entry name" value="KEN domain"/>
    <property type="match status" value="1"/>
</dbReference>
<dbReference type="EC" id="2.7.11.1" evidence="1"/>
<comment type="caution">
    <text evidence="10">The sequence shown here is derived from an EMBL/GenBank/DDBJ whole genome shotgun (WGS) entry which is preliminary data.</text>
</comment>
<dbReference type="PROSITE" id="PS51392">
    <property type="entry name" value="KEN"/>
    <property type="match status" value="1"/>
</dbReference>
<dbReference type="STRING" id="48709.A0A1D2MAK1"/>
<name>A0A1D2MAK1_ORCCI</name>
<evidence type="ECO:0000259" key="8">
    <source>
        <dbReference type="PROSITE" id="PS50011"/>
    </source>
</evidence>
<dbReference type="GO" id="GO:0006397">
    <property type="term" value="P:mRNA processing"/>
    <property type="evidence" value="ECO:0007669"/>
    <property type="project" value="InterPro"/>
</dbReference>
<dbReference type="InterPro" id="IPR010513">
    <property type="entry name" value="KEN_dom"/>
</dbReference>
<organism evidence="10 11">
    <name type="scientific">Orchesella cincta</name>
    <name type="common">Springtail</name>
    <name type="synonym">Podura cincta</name>
    <dbReference type="NCBI Taxonomy" id="48709"/>
    <lineage>
        <taxon>Eukaryota</taxon>
        <taxon>Metazoa</taxon>
        <taxon>Ecdysozoa</taxon>
        <taxon>Arthropoda</taxon>
        <taxon>Hexapoda</taxon>
        <taxon>Collembola</taxon>
        <taxon>Entomobryomorpha</taxon>
        <taxon>Entomobryoidea</taxon>
        <taxon>Orchesellidae</taxon>
        <taxon>Orchesellinae</taxon>
        <taxon>Orchesella</taxon>
    </lineage>
</organism>
<dbReference type="PROSITE" id="PS00108">
    <property type="entry name" value="PROTEIN_KINASE_ST"/>
    <property type="match status" value="1"/>
</dbReference>
<dbReference type="GO" id="GO:0070059">
    <property type="term" value="P:intrinsic apoptotic signaling pathway in response to endoplasmic reticulum stress"/>
    <property type="evidence" value="ECO:0007669"/>
    <property type="project" value="TreeGrafter"/>
</dbReference>
<evidence type="ECO:0000256" key="5">
    <source>
        <dbReference type="ARBA" id="ARBA00022741"/>
    </source>
</evidence>
<protein>
    <recommendedName>
        <fullName evidence="1">non-specific serine/threonine protein kinase</fullName>
        <ecNumber evidence="1">2.7.11.1</ecNumber>
    </recommendedName>
</protein>
<accession>A0A1D2MAK1</accession>
<evidence type="ECO:0000313" key="11">
    <source>
        <dbReference type="Proteomes" id="UP000094527"/>
    </source>
</evidence>
<keyword evidence="7" id="KW-0067">ATP-binding</keyword>
<feature type="domain" description="KEN" evidence="9">
    <location>
        <begin position="782"/>
        <end position="925"/>
    </location>
</feature>
<evidence type="ECO:0000256" key="4">
    <source>
        <dbReference type="ARBA" id="ARBA00022729"/>
    </source>
</evidence>
<dbReference type="Pfam" id="PF06479">
    <property type="entry name" value="Ribonuc_2-5A"/>
    <property type="match status" value="1"/>
</dbReference>
<dbReference type="CDD" id="cd01670">
    <property type="entry name" value="Death"/>
    <property type="match status" value="1"/>
</dbReference>
<keyword evidence="5" id="KW-0547">Nucleotide-binding</keyword>
<keyword evidence="2" id="KW-0723">Serine/threonine-protein kinase</keyword>
<keyword evidence="3" id="KW-0808">Transferase</keyword>
<dbReference type="Gene3D" id="1.10.510.10">
    <property type="entry name" value="Transferase(Phosphotransferase) domain 1"/>
    <property type="match status" value="1"/>
</dbReference>
<dbReference type="Gene3D" id="3.30.200.20">
    <property type="entry name" value="Phosphorylase Kinase, domain 1"/>
    <property type="match status" value="1"/>
</dbReference>
<evidence type="ECO:0000256" key="6">
    <source>
        <dbReference type="ARBA" id="ARBA00022777"/>
    </source>
</evidence>
<feature type="domain" description="Protein kinase" evidence="8">
    <location>
        <begin position="509"/>
        <end position="779"/>
    </location>
</feature>
<dbReference type="GO" id="GO:0004521">
    <property type="term" value="F:RNA endonuclease activity"/>
    <property type="evidence" value="ECO:0007669"/>
    <property type="project" value="InterPro"/>
</dbReference>
<evidence type="ECO:0000256" key="7">
    <source>
        <dbReference type="ARBA" id="ARBA00022840"/>
    </source>
</evidence>
<dbReference type="InterPro" id="IPR045133">
    <property type="entry name" value="IRE1/2-like"/>
</dbReference>
<keyword evidence="11" id="KW-1185">Reference proteome</keyword>